<name>A0AAE3XNB6_9BACT</name>
<organism evidence="1 2">
    <name type="scientific">Aureibacter tunicatorum</name>
    <dbReference type="NCBI Taxonomy" id="866807"/>
    <lineage>
        <taxon>Bacteria</taxon>
        <taxon>Pseudomonadati</taxon>
        <taxon>Bacteroidota</taxon>
        <taxon>Cytophagia</taxon>
        <taxon>Cytophagales</taxon>
        <taxon>Persicobacteraceae</taxon>
        <taxon>Aureibacter</taxon>
    </lineage>
</organism>
<sequence>MCLVFHFNENYFTQEFLFFSRPKLKSENIHDNSICSSGIILVGFNYLINSLLW</sequence>
<gene>
    <name evidence="1" type="ORF">HNQ88_001195</name>
</gene>
<keyword evidence="2" id="KW-1185">Reference proteome</keyword>
<accession>A0AAE3XNB6</accession>
<dbReference type="AlphaFoldDB" id="A0AAE3XNB6"/>
<comment type="caution">
    <text evidence="1">The sequence shown here is derived from an EMBL/GenBank/DDBJ whole genome shotgun (WGS) entry which is preliminary data.</text>
</comment>
<evidence type="ECO:0000313" key="1">
    <source>
        <dbReference type="EMBL" id="MDR6238219.1"/>
    </source>
</evidence>
<proteinExistence type="predicted"/>
<dbReference type="EMBL" id="JAVDQD010000001">
    <property type="protein sequence ID" value="MDR6238219.1"/>
    <property type="molecule type" value="Genomic_DNA"/>
</dbReference>
<evidence type="ECO:0000313" key="2">
    <source>
        <dbReference type="Proteomes" id="UP001185092"/>
    </source>
</evidence>
<protein>
    <submittedName>
        <fullName evidence="1">Uncharacterized protein</fullName>
    </submittedName>
</protein>
<reference evidence="1" key="1">
    <citation type="submission" date="2023-07" db="EMBL/GenBank/DDBJ databases">
        <title>Genomic Encyclopedia of Type Strains, Phase IV (KMG-IV): sequencing the most valuable type-strain genomes for metagenomic binning, comparative biology and taxonomic classification.</title>
        <authorList>
            <person name="Goeker M."/>
        </authorList>
    </citation>
    <scope>NUCLEOTIDE SEQUENCE</scope>
    <source>
        <strain evidence="1">DSM 26174</strain>
    </source>
</reference>
<dbReference type="Proteomes" id="UP001185092">
    <property type="component" value="Unassembled WGS sequence"/>
</dbReference>